<keyword evidence="5" id="KW-0067">ATP-binding</keyword>
<evidence type="ECO:0000256" key="5">
    <source>
        <dbReference type="ARBA" id="ARBA00022840"/>
    </source>
</evidence>
<name>A0AAP4EYT6_9FIRM</name>
<dbReference type="GO" id="GO:0016301">
    <property type="term" value="F:kinase activity"/>
    <property type="evidence" value="ECO:0007669"/>
    <property type="project" value="UniProtKB-KW"/>
</dbReference>
<evidence type="ECO:0000256" key="3">
    <source>
        <dbReference type="ARBA" id="ARBA00022741"/>
    </source>
</evidence>
<sequence length="313" mass="33790">MAEVWIMGEMLVEIMRPESGTDMDVTGTFRGPYPSGAPAICIDTVARLGHSAGIIGGIGKDGFGTCLMKRLKADGVDCRFVNESETLSTGTAFVTYFEDGSRKYIFHMGNSAAVQCKAPEIEELGDVKYFHIMGCSLMAEKQFAGEILKVMDGVMKKGGKISFDPNIRKELLHDPEVFKTVQRVAANANVFLPGEEELLLITEEKSIEEAVKKAFQNPALEILALKKGSRGCTVYTKDASYDMGIYRVDPVDATGAGDSYDGAFLCGLLEGKSIEETMKMAAAAGALNTAAFGPMEGKISRETIEAMIEKGEL</sequence>
<protein>
    <submittedName>
        <fullName evidence="7">PfkB family carbohydrate kinase</fullName>
    </submittedName>
</protein>
<keyword evidence="4 7" id="KW-0418">Kinase</keyword>
<evidence type="ECO:0000259" key="6">
    <source>
        <dbReference type="Pfam" id="PF00294"/>
    </source>
</evidence>
<dbReference type="EMBL" id="JASGBQ010000001">
    <property type="protein sequence ID" value="MDI9240985.1"/>
    <property type="molecule type" value="Genomic_DNA"/>
</dbReference>
<reference evidence="7 8" key="1">
    <citation type="submission" date="2023-05" db="EMBL/GenBank/DDBJ databases">
        <title>[ruminococcus] sp. nov., isolated from a pig farm feces dump.</title>
        <authorList>
            <person name="Chang Y.-H."/>
        </authorList>
    </citation>
    <scope>NUCLEOTIDE SEQUENCE [LARGE SCALE GENOMIC DNA]</scope>
    <source>
        <strain evidence="7 8">YH-rum2234</strain>
    </source>
</reference>
<organism evidence="7 8">
    <name type="scientific">Fusibacillus kribbianus</name>
    <dbReference type="NCBI Taxonomy" id="3044208"/>
    <lineage>
        <taxon>Bacteria</taxon>
        <taxon>Bacillati</taxon>
        <taxon>Bacillota</taxon>
        <taxon>Clostridia</taxon>
        <taxon>Lachnospirales</taxon>
        <taxon>Lachnospiraceae</taxon>
        <taxon>Fusibacillus</taxon>
    </lineage>
</organism>
<dbReference type="RefSeq" id="WP_283229494.1">
    <property type="nucleotide sequence ID" value="NZ_JASGBQ010000001.1"/>
</dbReference>
<keyword evidence="3" id="KW-0547">Nucleotide-binding</keyword>
<gene>
    <name evidence="7" type="ORF">QJ036_00645</name>
</gene>
<dbReference type="PANTHER" id="PTHR43085">
    <property type="entry name" value="HEXOKINASE FAMILY MEMBER"/>
    <property type="match status" value="1"/>
</dbReference>
<dbReference type="Proteomes" id="UP001300383">
    <property type="component" value="Unassembled WGS sequence"/>
</dbReference>
<dbReference type="Gene3D" id="3.40.1190.20">
    <property type="match status" value="1"/>
</dbReference>
<proteinExistence type="inferred from homology"/>
<dbReference type="InterPro" id="IPR029056">
    <property type="entry name" value="Ribokinase-like"/>
</dbReference>
<dbReference type="Pfam" id="PF00294">
    <property type="entry name" value="PfkB"/>
    <property type="match status" value="1"/>
</dbReference>
<accession>A0AAP4EYT6</accession>
<dbReference type="AlphaFoldDB" id="A0AAP4EYT6"/>
<evidence type="ECO:0000256" key="4">
    <source>
        <dbReference type="ARBA" id="ARBA00022777"/>
    </source>
</evidence>
<evidence type="ECO:0000256" key="2">
    <source>
        <dbReference type="ARBA" id="ARBA00022679"/>
    </source>
</evidence>
<dbReference type="SUPFAM" id="SSF53613">
    <property type="entry name" value="Ribokinase-like"/>
    <property type="match status" value="1"/>
</dbReference>
<dbReference type="InterPro" id="IPR011611">
    <property type="entry name" value="PfkB_dom"/>
</dbReference>
<evidence type="ECO:0000256" key="1">
    <source>
        <dbReference type="ARBA" id="ARBA00010688"/>
    </source>
</evidence>
<comment type="caution">
    <text evidence="7">The sequence shown here is derived from an EMBL/GenBank/DDBJ whole genome shotgun (WGS) entry which is preliminary data.</text>
</comment>
<dbReference type="PANTHER" id="PTHR43085:SF1">
    <property type="entry name" value="PSEUDOURIDINE KINASE-RELATED"/>
    <property type="match status" value="1"/>
</dbReference>
<feature type="domain" description="Carbohydrate kinase PfkB" evidence="6">
    <location>
        <begin position="3"/>
        <end position="295"/>
    </location>
</feature>
<comment type="similarity">
    <text evidence="1">Belongs to the carbohydrate kinase PfkB family.</text>
</comment>
<evidence type="ECO:0000313" key="8">
    <source>
        <dbReference type="Proteomes" id="UP001300383"/>
    </source>
</evidence>
<keyword evidence="2" id="KW-0808">Transferase</keyword>
<dbReference type="InterPro" id="IPR050306">
    <property type="entry name" value="PfkB_Carbo_kinase"/>
</dbReference>
<keyword evidence="8" id="KW-1185">Reference proteome</keyword>
<dbReference type="GO" id="GO:0005524">
    <property type="term" value="F:ATP binding"/>
    <property type="evidence" value="ECO:0007669"/>
    <property type="project" value="UniProtKB-KW"/>
</dbReference>
<evidence type="ECO:0000313" key="7">
    <source>
        <dbReference type="EMBL" id="MDI9240985.1"/>
    </source>
</evidence>